<gene>
    <name evidence="1" type="ORF">LOTGIDRAFT_113508</name>
</gene>
<dbReference type="KEGG" id="lgi:LOTGIDRAFT_113508"/>
<dbReference type="OrthoDB" id="128220at2759"/>
<sequence>MLEEDEQFVFMLQMPDIQPRTFDPNIPRFELDLLSDEQARNQFRFYKDDIIRLKHALQIPERIILQNRSVVSGTDALCILLRRFAYPNRFSDLERIFGRPNTTLSIVVNTLLEHIHDYFRHVVTEFDQAWMDQRHIQIYADTIHEKRAPLTNCFGFVDGTVRPICRPTRYQRVCYNGHKRIHSLKFQSVMLQFR</sequence>
<dbReference type="PANTHER" id="PTHR34615:SF1">
    <property type="entry name" value="PX DOMAIN-CONTAINING PROTEIN"/>
    <property type="match status" value="1"/>
</dbReference>
<dbReference type="Proteomes" id="UP000030746">
    <property type="component" value="Unassembled WGS sequence"/>
</dbReference>
<keyword evidence="2" id="KW-1185">Reference proteome</keyword>
<name>V4CC49_LOTGI</name>
<dbReference type="CTD" id="20230969"/>
<organism evidence="1 2">
    <name type="scientific">Lottia gigantea</name>
    <name type="common">Giant owl limpet</name>
    <dbReference type="NCBI Taxonomy" id="225164"/>
    <lineage>
        <taxon>Eukaryota</taxon>
        <taxon>Metazoa</taxon>
        <taxon>Spiralia</taxon>
        <taxon>Lophotrochozoa</taxon>
        <taxon>Mollusca</taxon>
        <taxon>Gastropoda</taxon>
        <taxon>Patellogastropoda</taxon>
        <taxon>Lottioidea</taxon>
        <taxon>Lottiidae</taxon>
        <taxon>Lottia</taxon>
    </lineage>
</organism>
<dbReference type="OMA" id="HRITEWN"/>
<dbReference type="GeneID" id="20230969"/>
<dbReference type="EMBL" id="KB201037">
    <property type="protein sequence ID" value="ESO99449.1"/>
    <property type="molecule type" value="Genomic_DNA"/>
</dbReference>
<evidence type="ECO:0000313" key="1">
    <source>
        <dbReference type="EMBL" id="ESO99449.1"/>
    </source>
</evidence>
<proteinExistence type="predicted"/>
<dbReference type="PANTHER" id="PTHR34615">
    <property type="entry name" value="PX DOMAIN-CONTAINING PROTEIN"/>
    <property type="match status" value="1"/>
</dbReference>
<dbReference type="HOGENOM" id="CLU_059042_3_1_1"/>
<reference evidence="1 2" key="1">
    <citation type="journal article" date="2013" name="Nature">
        <title>Insights into bilaterian evolution from three spiralian genomes.</title>
        <authorList>
            <person name="Simakov O."/>
            <person name="Marletaz F."/>
            <person name="Cho S.J."/>
            <person name="Edsinger-Gonzales E."/>
            <person name="Havlak P."/>
            <person name="Hellsten U."/>
            <person name="Kuo D.H."/>
            <person name="Larsson T."/>
            <person name="Lv J."/>
            <person name="Arendt D."/>
            <person name="Savage R."/>
            <person name="Osoegawa K."/>
            <person name="de Jong P."/>
            <person name="Grimwood J."/>
            <person name="Chapman J.A."/>
            <person name="Shapiro H."/>
            <person name="Aerts A."/>
            <person name="Otillar R.P."/>
            <person name="Terry A.Y."/>
            <person name="Boore J.L."/>
            <person name="Grigoriev I.V."/>
            <person name="Lindberg D.R."/>
            <person name="Seaver E.C."/>
            <person name="Weisblat D.A."/>
            <person name="Putnam N.H."/>
            <person name="Rokhsar D.S."/>
        </authorList>
    </citation>
    <scope>NUCLEOTIDE SEQUENCE [LARGE SCALE GENOMIC DNA]</scope>
</reference>
<accession>V4CC49</accession>
<evidence type="ECO:0008006" key="3">
    <source>
        <dbReference type="Google" id="ProtNLM"/>
    </source>
</evidence>
<protein>
    <recommendedName>
        <fullName evidence="3">DDE Tnp4 domain-containing protein</fullName>
    </recommendedName>
</protein>
<dbReference type="AlphaFoldDB" id="V4CC49"/>
<evidence type="ECO:0000313" key="2">
    <source>
        <dbReference type="Proteomes" id="UP000030746"/>
    </source>
</evidence>
<dbReference type="RefSeq" id="XP_009049936.1">
    <property type="nucleotide sequence ID" value="XM_009051688.1"/>
</dbReference>